<dbReference type="GO" id="GO:0008300">
    <property type="term" value="P:isoprenoid catabolic process"/>
    <property type="evidence" value="ECO:0007669"/>
    <property type="project" value="TreeGrafter"/>
</dbReference>
<dbReference type="EMBL" id="VMRJ01000007">
    <property type="protein sequence ID" value="TVT37367.1"/>
    <property type="molecule type" value="Genomic_DNA"/>
</dbReference>
<dbReference type="Proteomes" id="UP000317624">
    <property type="component" value="Unassembled WGS sequence"/>
</dbReference>
<dbReference type="RefSeq" id="WP_144852861.1">
    <property type="nucleotide sequence ID" value="NZ_VMRJ01000007.1"/>
</dbReference>
<dbReference type="OrthoDB" id="9777711at2"/>
<dbReference type="AlphaFoldDB" id="A0A558BLI2"/>
<dbReference type="GO" id="GO:0016853">
    <property type="term" value="F:isomerase activity"/>
    <property type="evidence" value="ECO:0007669"/>
    <property type="project" value="UniProtKB-KW"/>
</dbReference>
<comment type="similarity">
    <text evidence="1">Belongs to the enoyl-CoA hydratase/isomerase family.</text>
</comment>
<reference evidence="2 3" key="1">
    <citation type="submission" date="2019-07" db="EMBL/GenBank/DDBJ databases">
        <title>Hymenobacter sp. straun FUR1 Genome sequencing and assembly.</title>
        <authorList>
            <person name="Chhetri G."/>
        </authorList>
    </citation>
    <scope>NUCLEOTIDE SEQUENCE [LARGE SCALE GENOMIC DNA]</scope>
    <source>
        <strain evidence="2 3">Fur1</strain>
    </source>
</reference>
<dbReference type="InterPro" id="IPR051683">
    <property type="entry name" value="Enoyl-CoA_Hydratase/Isomerase"/>
</dbReference>
<proteinExistence type="inferred from homology"/>
<dbReference type="InterPro" id="IPR001753">
    <property type="entry name" value="Enoyl-CoA_hydra/iso"/>
</dbReference>
<gene>
    <name evidence="2" type="ORF">FNT36_23475</name>
</gene>
<dbReference type="Pfam" id="PF00378">
    <property type="entry name" value="ECH_1"/>
    <property type="match status" value="1"/>
</dbReference>
<keyword evidence="2" id="KW-0413">Isomerase</keyword>
<organism evidence="2 3">
    <name type="scientific">Hymenobacter setariae</name>
    <dbReference type="NCBI Taxonomy" id="2594794"/>
    <lineage>
        <taxon>Bacteria</taxon>
        <taxon>Pseudomonadati</taxon>
        <taxon>Bacteroidota</taxon>
        <taxon>Cytophagia</taxon>
        <taxon>Cytophagales</taxon>
        <taxon>Hymenobacteraceae</taxon>
        <taxon>Hymenobacter</taxon>
    </lineage>
</organism>
<dbReference type="PANTHER" id="PTHR42964">
    <property type="entry name" value="ENOYL-COA HYDRATASE"/>
    <property type="match status" value="1"/>
</dbReference>
<sequence length="268" mass="29902">MENYPTQELLALRFLQYEVDGRLAYITLNRPAKRNALSADVVTELKQAFETAEADDDVKVIILRASGEVFCAGSDIKYLQELQANTYQENLADSTHLMQLFHQIYTLKKVVIGQVQGHALAGGCGLAALCDFTFAVPEAKFGFTEVKIGFLPAIVSVFLVRRLGETRTKQLLLSGDVFTAQQALDYGLITFLVEQDELADAVREYALRLVRENSGNSMEMTKELLAHLPALSLEEGLRYAAERNADARAADDYRRGIAAFLNKEKIDW</sequence>
<dbReference type="InterPro" id="IPR014748">
    <property type="entry name" value="Enoyl-CoA_hydra_C"/>
</dbReference>
<comment type="caution">
    <text evidence="2">The sequence shown here is derived from an EMBL/GenBank/DDBJ whole genome shotgun (WGS) entry which is preliminary data.</text>
</comment>
<keyword evidence="3" id="KW-1185">Reference proteome</keyword>
<dbReference type="InterPro" id="IPR029045">
    <property type="entry name" value="ClpP/crotonase-like_dom_sf"/>
</dbReference>
<protein>
    <submittedName>
        <fullName evidence="2">Enoyl-CoA hydratase/isomerase family protein</fullName>
    </submittedName>
</protein>
<dbReference type="CDD" id="cd06558">
    <property type="entry name" value="crotonase-like"/>
    <property type="match status" value="1"/>
</dbReference>
<evidence type="ECO:0000313" key="2">
    <source>
        <dbReference type="EMBL" id="TVT37367.1"/>
    </source>
</evidence>
<evidence type="ECO:0000313" key="3">
    <source>
        <dbReference type="Proteomes" id="UP000317624"/>
    </source>
</evidence>
<name>A0A558BLI2_9BACT</name>
<evidence type="ECO:0000256" key="1">
    <source>
        <dbReference type="ARBA" id="ARBA00005254"/>
    </source>
</evidence>
<dbReference type="PANTHER" id="PTHR42964:SF1">
    <property type="entry name" value="POLYKETIDE BIOSYNTHESIS ENOYL-COA HYDRATASE PKSH-RELATED"/>
    <property type="match status" value="1"/>
</dbReference>
<dbReference type="SUPFAM" id="SSF52096">
    <property type="entry name" value="ClpP/crotonase"/>
    <property type="match status" value="1"/>
</dbReference>
<accession>A0A558BLI2</accession>
<dbReference type="Gene3D" id="1.10.12.10">
    <property type="entry name" value="Lyase 2-enoyl-coa Hydratase, Chain A, domain 2"/>
    <property type="match status" value="1"/>
</dbReference>
<dbReference type="Gene3D" id="3.90.226.10">
    <property type="entry name" value="2-enoyl-CoA Hydratase, Chain A, domain 1"/>
    <property type="match status" value="1"/>
</dbReference>